<gene>
    <name evidence="12" type="primary">25501432</name>
    <name evidence="11" type="ordered locus">MTR_8g068750</name>
</gene>
<keyword evidence="3" id="KW-0808">Transferase</keyword>
<dbReference type="InterPro" id="IPR001077">
    <property type="entry name" value="COMT_C"/>
</dbReference>
<evidence type="ECO:0000256" key="1">
    <source>
        <dbReference type="ARBA" id="ARBA00004928"/>
    </source>
</evidence>
<evidence type="ECO:0000256" key="7">
    <source>
        <dbReference type="ARBA" id="ARBA00045231"/>
    </source>
</evidence>
<evidence type="ECO:0000313" key="12">
    <source>
        <dbReference type="EnsemblPlants" id="KEH20132"/>
    </source>
</evidence>
<keyword evidence="13" id="KW-1185">Reference proteome</keyword>
<dbReference type="GO" id="GO:0032259">
    <property type="term" value="P:methylation"/>
    <property type="evidence" value="ECO:0000318"/>
    <property type="project" value="GO_Central"/>
</dbReference>
<evidence type="ECO:0000259" key="9">
    <source>
        <dbReference type="Pfam" id="PF00891"/>
    </source>
</evidence>
<dbReference type="FunFam" id="1.10.10.10:FF:000357">
    <property type="entry name" value="Caffeic acid 3-O-methyltransferase"/>
    <property type="match status" value="1"/>
</dbReference>
<dbReference type="GO" id="GO:0046983">
    <property type="term" value="F:protein dimerization activity"/>
    <property type="evidence" value="ECO:0007669"/>
    <property type="project" value="InterPro"/>
</dbReference>
<dbReference type="Gene3D" id="1.10.10.10">
    <property type="entry name" value="Winged helix-like DNA-binding domain superfamily/Winged helix DNA-binding domain"/>
    <property type="match status" value="1"/>
</dbReference>
<dbReference type="GO" id="GO:0047763">
    <property type="term" value="F:caffeate O-methyltransferase activity"/>
    <property type="evidence" value="ECO:0007669"/>
    <property type="project" value="UniProtKB-EC"/>
</dbReference>
<reference evidence="11 13" key="2">
    <citation type="journal article" date="2014" name="BMC Genomics">
        <title>An improved genome release (version Mt4.0) for the model legume Medicago truncatula.</title>
        <authorList>
            <person name="Tang H."/>
            <person name="Krishnakumar V."/>
            <person name="Bidwell S."/>
            <person name="Rosen B."/>
            <person name="Chan A."/>
            <person name="Zhou S."/>
            <person name="Gentzbittel L."/>
            <person name="Childs K.L."/>
            <person name="Yandell M."/>
            <person name="Gundlach H."/>
            <person name="Mayer K.F."/>
            <person name="Schwartz D.C."/>
            <person name="Town C.D."/>
        </authorList>
    </citation>
    <scope>GENOME REANNOTATION</scope>
    <source>
        <strain evidence="11">A17</strain>
        <strain evidence="12 13">cv. Jemalong A17</strain>
    </source>
</reference>
<evidence type="ECO:0000313" key="11">
    <source>
        <dbReference type="EMBL" id="KEH20132.1"/>
    </source>
</evidence>
<dbReference type="EMBL" id="CM001224">
    <property type="protein sequence ID" value="KEH20132.1"/>
    <property type="molecule type" value="Genomic_DNA"/>
</dbReference>
<reference evidence="12" key="3">
    <citation type="submission" date="2015-04" db="UniProtKB">
        <authorList>
            <consortium name="EnsemblPlants"/>
        </authorList>
    </citation>
    <scope>IDENTIFICATION</scope>
    <source>
        <strain evidence="12">cv. Jemalong A17</strain>
    </source>
</reference>
<dbReference type="GO" id="GO:0008757">
    <property type="term" value="F:S-adenosylmethionine-dependent methyltransferase activity"/>
    <property type="evidence" value="ECO:0000318"/>
    <property type="project" value="GO_Central"/>
</dbReference>
<dbReference type="InterPro" id="IPR012967">
    <property type="entry name" value="COMT_dimerisation"/>
</dbReference>
<comment type="function">
    <text evidence="7">Catalyzes the conversion of caffeic acid to ferulic acid and of 5-hydroxyferulic acid to sinapic acid. The resulting products may subsequently be converted to the corresponding alcohols that are incorporated into lignins.</text>
</comment>
<evidence type="ECO:0000256" key="5">
    <source>
        <dbReference type="ARBA" id="ARBA00022733"/>
    </source>
</evidence>
<dbReference type="FunFam" id="3.40.50.150:FF:000061">
    <property type="entry name" value="Caffeic acid O-methyltransferase"/>
    <property type="match status" value="1"/>
</dbReference>
<evidence type="ECO:0000256" key="3">
    <source>
        <dbReference type="ARBA" id="ARBA00022679"/>
    </source>
</evidence>
<dbReference type="Pfam" id="PF00891">
    <property type="entry name" value="Methyltransf_2"/>
    <property type="match status" value="1"/>
</dbReference>
<dbReference type="EC" id="2.1.1.68" evidence="6"/>
<reference evidence="11 13" key="1">
    <citation type="journal article" date="2011" name="Nature">
        <title>The Medicago genome provides insight into the evolution of rhizobial symbioses.</title>
        <authorList>
            <person name="Young N.D."/>
            <person name="Debelle F."/>
            <person name="Oldroyd G.E."/>
            <person name="Geurts R."/>
            <person name="Cannon S.B."/>
            <person name="Udvardi M.K."/>
            <person name="Benedito V.A."/>
            <person name="Mayer K.F."/>
            <person name="Gouzy J."/>
            <person name="Schoof H."/>
            <person name="Van de Peer Y."/>
            <person name="Proost S."/>
            <person name="Cook D.R."/>
            <person name="Meyers B.C."/>
            <person name="Spannagl M."/>
            <person name="Cheung F."/>
            <person name="De Mita S."/>
            <person name="Krishnakumar V."/>
            <person name="Gundlach H."/>
            <person name="Zhou S."/>
            <person name="Mudge J."/>
            <person name="Bharti A.K."/>
            <person name="Murray J.D."/>
            <person name="Naoumkina M.A."/>
            <person name="Rosen B."/>
            <person name="Silverstein K.A."/>
            <person name="Tang H."/>
            <person name="Rombauts S."/>
            <person name="Zhao P.X."/>
            <person name="Zhou P."/>
            <person name="Barbe V."/>
            <person name="Bardou P."/>
            <person name="Bechner M."/>
            <person name="Bellec A."/>
            <person name="Berger A."/>
            <person name="Berges H."/>
            <person name="Bidwell S."/>
            <person name="Bisseling T."/>
            <person name="Choisne N."/>
            <person name="Couloux A."/>
            <person name="Denny R."/>
            <person name="Deshpande S."/>
            <person name="Dai X."/>
            <person name="Doyle J.J."/>
            <person name="Dudez A.M."/>
            <person name="Farmer A.D."/>
            <person name="Fouteau S."/>
            <person name="Franken C."/>
            <person name="Gibelin C."/>
            <person name="Gish J."/>
            <person name="Goldstein S."/>
            <person name="Gonzalez A.J."/>
            <person name="Green P.J."/>
            <person name="Hallab A."/>
            <person name="Hartog M."/>
            <person name="Hua A."/>
            <person name="Humphray S.J."/>
            <person name="Jeong D.H."/>
            <person name="Jing Y."/>
            <person name="Jocker A."/>
            <person name="Kenton S.M."/>
            <person name="Kim D.J."/>
            <person name="Klee K."/>
            <person name="Lai H."/>
            <person name="Lang C."/>
            <person name="Lin S."/>
            <person name="Macmil S.L."/>
            <person name="Magdelenat G."/>
            <person name="Matthews L."/>
            <person name="McCorrison J."/>
            <person name="Monaghan E.L."/>
            <person name="Mun J.H."/>
            <person name="Najar F.Z."/>
            <person name="Nicholson C."/>
            <person name="Noirot C."/>
            <person name="O'Bleness M."/>
            <person name="Paule C.R."/>
            <person name="Poulain J."/>
            <person name="Prion F."/>
            <person name="Qin B."/>
            <person name="Qu C."/>
            <person name="Retzel E.F."/>
            <person name="Riddle C."/>
            <person name="Sallet E."/>
            <person name="Samain S."/>
            <person name="Samson N."/>
            <person name="Sanders I."/>
            <person name="Saurat O."/>
            <person name="Scarpelli C."/>
            <person name="Schiex T."/>
            <person name="Segurens B."/>
            <person name="Severin A.J."/>
            <person name="Sherrier D.J."/>
            <person name="Shi R."/>
            <person name="Sims S."/>
            <person name="Singer S.R."/>
            <person name="Sinharoy S."/>
            <person name="Sterck L."/>
            <person name="Viollet A."/>
            <person name="Wang B.B."/>
            <person name="Wang K."/>
            <person name="Wang M."/>
            <person name="Wang X."/>
            <person name="Warfsmann J."/>
            <person name="Weissenbach J."/>
            <person name="White D.D."/>
            <person name="White J.D."/>
            <person name="Wiley G.B."/>
            <person name="Wincker P."/>
            <person name="Xing Y."/>
            <person name="Yang L."/>
            <person name="Yao Z."/>
            <person name="Ying F."/>
            <person name="Zhai J."/>
            <person name="Zhou L."/>
            <person name="Zuber A."/>
            <person name="Denarie J."/>
            <person name="Dixon R.A."/>
            <person name="May G.D."/>
            <person name="Schwartz D.C."/>
            <person name="Rogers J."/>
            <person name="Quetier F."/>
            <person name="Town C.D."/>
            <person name="Roe B.A."/>
        </authorList>
    </citation>
    <scope>NUCLEOTIDE SEQUENCE [LARGE SCALE GENOMIC DNA]</scope>
    <source>
        <strain evidence="11">A17</strain>
        <strain evidence="12 13">cv. Jemalong A17</strain>
    </source>
</reference>
<dbReference type="OrthoDB" id="1606438at2759"/>
<comment type="pathway">
    <text evidence="1">Aromatic compound metabolism; phenylpropanoid biosynthesis.</text>
</comment>
<dbReference type="EnsemblPlants" id="KEH20132">
    <property type="protein sequence ID" value="KEH20132"/>
    <property type="gene ID" value="MTR_8g068750"/>
</dbReference>
<sequence>MANHSNVLDFGHVNGNGERRSEKQELEDEESFSFAIQLCSSMVLPMALHSATELGVFDVLQKAGKGAQLSADEIASRLSCNNLDAPKMLDRILVLLASHDVLKCLIIQDEQKLGTFHRLYSMTPVARFFAPNSDGVSLGPLLALGQDKVFLASWSQLNNAIREGGIPFNMVHGTHAFDYPSFDSRFNQVFNTAMINHTKIVMKKVLESYNGFKDIKRLVDVGGGLGVNINLVTSKHPHIQGINFDLPHVIQHAPSYPGVEHIGGDMFKSVPKADAIFMKWILHDWSDDNCLKLLKNCYDAIPNDGKVIVLEAFIPIIPDNDYASRSTSQLDVLMMTMNPGGKERTKQEFMDLATKVGFSGIRYECCVCNFWVMEFFK</sequence>
<evidence type="ECO:0000313" key="13">
    <source>
        <dbReference type="Proteomes" id="UP000002051"/>
    </source>
</evidence>
<keyword evidence="2" id="KW-0489">Methyltransferase</keyword>
<proteinExistence type="predicted"/>
<dbReference type="GO" id="GO:0008171">
    <property type="term" value="F:O-methyltransferase activity"/>
    <property type="evidence" value="ECO:0000318"/>
    <property type="project" value="GO_Central"/>
</dbReference>
<dbReference type="InterPro" id="IPR029063">
    <property type="entry name" value="SAM-dependent_MTases_sf"/>
</dbReference>
<organism evidence="11 13">
    <name type="scientific">Medicago truncatula</name>
    <name type="common">Barrel medic</name>
    <name type="synonym">Medicago tribuloides</name>
    <dbReference type="NCBI Taxonomy" id="3880"/>
    <lineage>
        <taxon>Eukaryota</taxon>
        <taxon>Viridiplantae</taxon>
        <taxon>Streptophyta</taxon>
        <taxon>Embryophyta</taxon>
        <taxon>Tracheophyta</taxon>
        <taxon>Spermatophyta</taxon>
        <taxon>Magnoliopsida</taxon>
        <taxon>eudicotyledons</taxon>
        <taxon>Gunneridae</taxon>
        <taxon>Pentapetalae</taxon>
        <taxon>rosids</taxon>
        <taxon>fabids</taxon>
        <taxon>Fabales</taxon>
        <taxon>Fabaceae</taxon>
        <taxon>Papilionoideae</taxon>
        <taxon>50 kb inversion clade</taxon>
        <taxon>NPAAA clade</taxon>
        <taxon>Hologalegina</taxon>
        <taxon>IRL clade</taxon>
        <taxon>Trifolieae</taxon>
        <taxon>Medicago</taxon>
    </lineage>
</organism>
<dbReference type="Proteomes" id="UP000002051">
    <property type="component" value="Chromosome 8"/>
</dbReference>
<evidence type="ECO:0000256" key="4">
    <source>
        <dbReference type="ARBA" id="ARBA00022691"/>
    </source>
</evidence>
<dbReference type="PROSITE" id="PS51683">
    <property type="entry name" value="SAM_OMT_II"/>
    <property type="match status" value="1"/>
</dbReference>
<dbReference type="Pfam" id="PF08100">
    <property type="entry name" value="Dimerisation"/>
    <property type="match status" value="1"/>
</dbReference>
<evidence type="ECO:0000256" key="2">
    <source>
        <dbReference type="ARBA" id="ARBA00022603"/>
    </source>
</evidence>
<keyword evidence="4" id="KW-0949">S-adenosyl-L-methionine</keyword>
<dbReference type="PIRSF" id="PIRSF005739">
    <property type="entry name" value="O-mtase"/>
    <property type="match status" value="1"/>
</dbReference>
<feature type="domain" description="O-methyltransferase C-terminal" evidence="9">
    <location>
        <begin position="154"/>
        <end position="359"/>
    </location>
</feature>
<dbReference type="InterPro" id="IPR036388">
    <property type="entry name" value="WH-like_DNA-bd_sf"/>
</dbReference>
<evidence type="ECO:0000256" key="6">
    <source>
        <dbReference type="ARBA" id="ARBA00039011"/>
    </source>
</evidence>
<dbReference type="InterPro" id="IPR016461">
    <property type="entry name" value="COMT-like"/>
</dbReference>
<protein>
    <recommendedName>
        <fullName evidence="6">caffeate O-methyltransferase</fullName>
        <ecNumber evidence="6">2.1.1.68</ecNumber>
    </recommendedName>
</protein>
<name>A0A072TRT8_MEDTR</name>
<dbReference type="HOGENOM" id="CLU_005533_12_1_1"/>
<dbReference type="InterPro" id="IPR036390">
    <property type="entry name" value="WH_DNA-bd_sf"/>
</dbReference>
<keyword evidence="5" id="KW-0438">Lignin biosynthesis</keyword>
<accession>A0A072TRT8</accession>
<dbReference type="STRING" id="3880.A0A072TRT8"/>
<dbReference type="AlphaFoldDB" id="A0A072TRT8"/>
<dbReference type="Gene3D" id="3.40.50.150">
    <property type="entry name" value="Vaccinia Virus protein VP39"/>
    <property type="match status" value="1"/>
</dbReference>
<feature type="active site" description="Proton acceptor" evidence="8">
    <location>
        <position position="283"/>
    </location>
</feature>
<feature type="domain" description="O-methyltransferase dimerisation" evidence="10">
    <location>
        <begin position="37"/>
        <end position="130"/>
    </location>
</feature>
<evidence type="ECO:0000256" key="8">
    <source>
        <dbReference type="PIRSR" id="PIRSR005739-1"/>
    </source>
</evidence>
<evidence type="ECO:0000259" key="10">
    <source>
        <dbReference type="Pfam" id="PF08100"/>
    </source>
</evidence>
<dbReference type="SUPFAM" id="SSF53335">
    <property type="entry name" value="S-adenosyl-L-methionine-dependent methyltransferases"/>
    <property type="match status" value="1"/>
</dbReference>
<dbReference type="GO" id="GO:0009809">
    <property type="term" value="P:lignin biosynthetic process"/>
    <property type="evidence" value="ECO:0007669"/>
    <property type="project" value="UniProtKB-KW"/>
</dbReference>
<dbReference type="SUPFAM" id="SSF46785">
    <property type="entry name" value="Winged helix' DNA-binding domain"/>
    <property type="match status" value="1"/>
</dbReference>
<dbReference type="PANTHER" id="PTHR11746">
    <property type="entry name" value="O-METHYLTRANSFERASE"/>
    <property type="match status" value="1"/>
</dbReference>